<evidence type="ECO:0000256" key="4">
    <source>
        <dbReference type="ARBA" id="ARBA00022989"/>
    </source>
</evidence>
<dbReference type="InterPro" id="IPR003838">
    <property type="entry name" value="ABC3_permease_C"/>
</dbReference>
<evidence type="ECO:0000313" key="10">
    <source>
        <dbReference type="Proteomes" id="UP001303001"/>
    </source>
</evidence>
<reference evidence="9 10" key="1">
    <citation type="submission" date="2023-09" db="EMBL/GenBank/DDBJ databases">
        <title>Micromonospora halotolerans DSM 45598 genome sequence.</title>
        <authorList>
            <person name="Mo P."/>
        </authorList>
    </citation>
    <scope>NUCLEOTIDE SEQUENCE [LARGE SCALE GENOMIC DNA]</scope>
    <source>
        <strain evidence="9 10">DSM 45598</strain>
    </source>
</reference>
<dbReference type="PANTHER" id="PTHR30572:SF4">
    <property type="entry name" value="ABC TRANSPORTER PERMEASE YTRF"/>
    <property type="match status" value="1"/>
</dbReference>
<feature type="transmembrane region" description="Helical" evidence="7">
    <location>
        <begin position="372"/>
        <end position="399"/>
    </location>
</feature>
<feature type="transmembrane region" description="Helical" evidence="7">
    <location>
        <begin position="332"/>
        <end position="352"/>
    </location>
</feature>
<proteinExistence type="inferred from homology"/>
<keyword evidence="2" id="KW-1003">Cell membrane</keyword>
<keyword evidence="3 7" id="KW-0812">Transmembrane</keyword>
<comment type="subcellular location">
    <subcellularLocation>
        <location evidence="1">Cell membrane</location>
        <topology evidence="1">Multi-pass membrane protein</topology>
    </subcellularLocation>
</comment>
<organism evidence="9 10">
    <name type="scientific">Micromonospora halotolerans</name>
    <dbReference type="NCBI Taxonomy" id="709879"/>
    <lineage>
        <taxon>Bacteria</taxon>
        <taxon>Bacillati</taxon>
        <taxon>Actinomycetota</taxon>
        <taxon>Actinomycetes</taxon>
        <taxon>Micromonosporales</taxon>
        <taxon>Micromonosporaceae</taxon>
        <taxon>Micromonospora</taxon>
    </lineage>
</organism>
<gene>
    <name evidence="9" type="ORF">RMN56_04110</name>
</gene>
<dbReference type="EMBL" id="CP134876">
    <property type="protein sequence ID" value="WNM40548.1"/>
    <property type="molecule type" value="Genomic_DNA"/>
</dbReference>
<dbReference type="PANTHER" id="PTHR30572">
    <property type="entry name" value="MEMBRANE COMPONENT OF TRANSPORTER-RELATED"/>
    <property type="match status" value="1"/>
</dbReference>
<evidence type="ECO:0000256" key="3">
    <source>
        <dbReference type="ARBA" id="ARBA00022692"/>
    </source>
</evidence>
<accession>A0ABY9ZZA7</accession>
<dbReference type="InterPro" id="IPR050250">
    <property type="entry name" value="Macrolide_Exporter_MacB"/>
</dbReference>
<feature type="domain" description="ABC3 transporter permease C-terminal" evidence="8">
    <location>
        <begin position="774"/>
        <end position="885"/>
    </location>
</feature>
<feature type="transmembrane region" description="Helical" evidence="7">
    <location>
        <begin position="446"/>
        <end position="472"/>
    </location>
</feature>
<feature type="transmembrane region" description="Helical" evidence="7">
    <location>
        <begin position="493"/>
        <end position="515"/>
    </location>
</feature>
<evidence type="ECO:0000256" key="5">
    <source>
        <dbReference type="ARBA" id="ARBA00023136"/>
    </source>
</evidence>
<name>A0ABY9ZZA7_9ACTN</name>
<feature type="transmembrane region" description="Helical" evidence="7">
    <location>
        <begin position="765"/>
        <end position="790"/>
    </location>
</feature>
<feature type="transmembrane region" description="Helical" evidence="7">
    <location>
        <begin position="811"/>
        <end position="841"/>
    </location>
</feature>
<feature type="transmembrane region" description="Helical" evidence="7">
    <location>
        <begin position="420"/>
        <end position="440"/>
    </location>
</feature>
<feature type="transmembrane region" description="Helical" evidence="7">
    <location>
        <begin position="861"/>
        <end position="883"/>
    </location>
</feature>
<evidence type="ECO:0000256" key="6">
    <source>
        <dbReference type="ARBA" id="ARBA00038076"/>
    </source>
</evidence>
<keyword evidence="10" id="KW-1185">Reference proteome</keyword>
<evidence type="ECO:0000313" key="9">
    <source>
        <dbReference type="EMBL" id="WNM40548.1"/>
    </source>
</evidence>
<evidence type="ECO:0000256" key="7">
    <source>
        <dbReference type="SAM" id="Phobius"/>
    </source>
</evidence>
<keyword evidence="5 7" id="KW-0472">Membrane</keyword>
<feature type="transmembrane region" description="Helical" evidence="7">
    <location>
        <begin position="281"/>
        <end position="303"/>
    </location>
</feature>
<evidence type="ECO:0000256" key="1">
    <source>
        <dbReference type="ARBA" id="ARBA00004651"/>
    </source>
</evidence>
<dbReference type="Proteomes" id="UP001303001">
    <property type="component" value="Chromosome"/>
</dbReference>
<feature type="domain" description="ABC3 transporter permease C-terminal" evidence="8">
    <location>
        <begin position="283"/>
        <end position="401"/>
    </location>
</feature>
<keyword evidence="4 7" id="KW-1133">Transmembrane helix</keyword>
<evidence type="ECO:0000259" key="8">
    <source>
        <dbReference type="Pfam" id="PF02687"/>
    </source>
</evidence>
<sequence length="895" mass="92719">MNRGRVAAALGSWRTALRIARREARRARRRTALVLVMIALPVLGLTFAAVSYDMAELTRAERMDRQLGAADAMLRWIDLNAIAQDAWGEGSWPVGGDSVPPTRPVTTDEVRALLPAGSRLTRVRLWVPFEVRIDGKTTSFDARAVDLTDPLARPLATLREGRRPSRPDEIAVSPAALRRLGARLDEPVRTVDGTTYRVVGVVEFPDNLREVVALRPEIPPGPPGTIDENWLVDLPGPLDAALADRLNAHGILVSARTPLPGREEMATGPDLPDAEETGNTVLVGGLGLLEVVLLVGPAFAVGVRRRRRDLALVAVAGGDAAHLRRIVLADGVVLGAAGAGVGLLLGIGAAFVGRPLVEQYLMQARLGAYRVFPTALVAIVAVAVLAGVLAALAPAWTAARQDVMAGLAGRREPPPPGRRWLVLGLLLTVAGAALAAYGATRTAPTGVLAGVVLGELGLVFCTPTLIGLLARTGRLLPLTPRLALRDASRNRSSAAPAISAVMAAVAGSVALGAYVASDDARQRAAWQPGLPPGHVLLQRTDGPATGALPAAAEVTERVRAVLPGATVVPLAAPECARPADPEDYCVATAVRPPEQRCPYDPMDAGPAAARTDPRCVRPFREPSDLYLPAIVDDGTVLPALTGAPAEEVAAARRTLGAGGVVVTDPGQVVDGRVRVEVSHGSGELTAGGTLPGYALRRGLPVDRLVISPAAAATLGLVPAPLGYLVDTADAPTDRQRDALAAELSGIAPLAVQVAAAGPPSDQRPLLLLLAGAAGMITLGAAAVATGLAAAEGRRDLSTLAAVGADPRVRRLLSLCQAGVIAVLGSVLGILAGLGSAAIILISLNRRYAQSWPVEPPYPLVVPGSTLTVLVVVPLVAMVGAALLTRSRLPVERRLD</sequence>
<dbReference type="RefSeq" id="WP_313722509.1">
    <property type="nucleotide sequence ID" value="NZ_CP134876.1"/>
</dbReference>
<comment type="similarity">
    <text evidence="6">Belongs to the ABC-4 integral membrane protein family.</text>
</comment>
<evidence type="ECO:0000256" key="2">
    <source>
        <dbReference type="ARBA" id="ARBA00022475"/>
    </source>
</evidence>
<protein>
    <submittedName>
        <fullName evidence="9">FtsX-like permease family protein</fullName>
    </submittedName>
</protein>
<dbReference type="Pfam" id="PF02687">
    <property type="entry name" value="FtsX"/>
    <property type="match status" value="2"/>
</dbReference>